<keyword evidence="3" id="KW-0805">Transcription regulation</keyword>
<dbReference type="Proteomes" id="UP000504640">
    <property type="component" value="Unplaced"/>
</dbReference>
<keyword evidence="4" id="KW-0804">Transcription</keyword>
<keyword evidence="1" id="KW-0678">Repressor</keyword>
<sequence length="192" mass="21643">MAHHLIHQRLFSFPPKLELYYTLLRETRLGLRFSPAPRHPPDFRKRERAKRQWTRDAGRRHVSGKPDTQERWLPSSRARVKTRDRTSPVHESPSGIDTSETSPKAPRGGLAKDSGTQGKGPEGEQQPKATEATVCANNSKVSSTGEKVVLWTREADRVILTMCQEQGAQPQTFSIISQQLGNKTPAEVSHRF</sequence>
<dbReference type="GO" id="GO:0003712">
    <property type="term" value="F:transcription coregulator activity"/>
    <property type="evidence" value="ECO:0007669"/>
    <property type="project" value="TreeGrafter"/>
</dbReference>
<evidence type="ECO:0000256" key="6">
    <source>
        <dbReference type="SAM" id="MobiDB-lite"/>
    </source>
</evidence>
<evidence type="ECO:0000256" key="5">
    <source>
        <dbReference type="ARBA" id="ARBA00023242"/>
    </source>
</evidence>
<dbReference type="GeneID" id="116541162"/>
<dbReference type="Gene3D" id="1.10.10.60">
    <property type="entry name" value="Homeodomain-like"/>
    <property type="match status" value="1"/>
</dbReference>
<name>A0A6J3GT76_SAPAP</name>
<protein>
    <submittedName>
        <fullName evidence="8">GON-4-like protein isoform X2</fullName>
    </submittedName>
</protein>
<dbReference type="GO" id="GO:0005634">
    <property type="term" value="C:nucleus"/>
    <property type="evidence" value="ECO:0007669"/>
    <property type="project" value="TreeGrafter"/>
</dbReference>
<dbReference type="PANTHER" id="PTHR16088">
    <property type="entry name" value="YY1 ASSOCIATED PROTEIN-RELATED"/>
    <property type="match status" value="1"/>
</dbReference>
<evidence type="ECO:0000313" key="7">
    <source>
        <dbReference type="Proteomes" id="UP000504640"/>
    </source>
</evidence>
<evidence type="ECO:0000313" key="8">
    <source>
        <dbReference type="RefSeq" id="XP_032121046.1"/>
    </source>
</evidence>
<dbReference type="Pfam" id="PF21227">
    <property type="entry name" value="Myb_DNA-binding_7"/>
    <property type="match status" value="1"/>
</dbReference>
<proteinExistence type="predicted"/>
<dbReference type="FunFam" id="1.10.10.60:FF:000191">
    <property type="entry name" value="GON-4-like protein isoform X1"/>
    <property type="match status" value="1"/>
</dbReference>
<evidence type="ECO:0000256" key="2">
    <source>
        <dbReference type="ARBA" id="ARBA00022553"/>
    </source>
</evidence>
<keyword evidence="7" id="KW-1185">Reference proteome</keyword>
<dbReference type="GO" id="GO:0006355">
    <property type="term" value="P:regulation of DNA-templated transcription"/>
    <property type="evidence" value="ECO:0007669"/>
    <property type="project" value="TreeGrafter"/>
</dbReference>
<reference evidence="8" key="1">
    <citation type="submission" date="2025-08" db="UniProtKB">
        <authorList>
            <consortium name="RefSeq"/>
        </authorList>
    </citation>
    <scope>IDENTIFICATION</scope>
    <source>
        <tissue evidence="8">Blood</tissue>
    </source>
</reference>
<keyword evidence="5" id="KW-0539">Nucleus</keyword>
<dbReference type="PANTHER" id="PTHR16088:SF3">
    <property type="entry name" value="GON-4-LIKE PROTEIN"/>
    <property type="match status" value="1"/>
</dbReference>
<accession>A0A6J3GT76</accession>
<evidence type="ECO:0000256" key="1">
    <source>
        <dbReference type="ARBA" id="ARBA00022491"/>
    </source>
</evidence>
<feature type="region of interest" description="Disordered" evidence="6">
    <location>
        <begin position="32"/>
        <end position="143"/>
    </location>
</feature>
<organism evidence="7 8">
    <name type="scientific">Sapajus apella</name>
    <name type="common">Brown-capped capuchin</name>
    <name type="synonym">Cebus apella</name>
    <dbReference type="NCBI Taxonomy" id="9515"/>
    <lineage>
        <taxon>Eukaryota</taxon>
        <taxon>Metazoa</taxon>
        <taxon>Chordata</taxon>
        <taxon>Craniata</taxon>
        <taxon>Vertebrata</taxon>
        <taxon>Euteleostomi</taxon>
        <taxon>Mammalia</taxon>
        <taxon>Eutheria</taxon>
        <taxon>Euarchontoglires</taxon>
        <taxon>Primates</taxon>
        <taxon>Haplorrhini</taxon>
        <taxon>Platyrrhini</taxon>
        <taxon>Cebidae</taxon>
        <taxon>Cebinae</taxon>
        <taxon>Sapajus</taxon>
    </lineage>
</organism>
<dbReference type="CDD" id="cd12202">
    <property type="entry name" value="CASP8AP2"/>
    <property type="match status" value="1"/>
</dbReference>
<evidence type="ECO:0000256" key="4">
    <source>
        <dbReference type="ARBA" id="ARBA00023163"/>
    </source>
</evidence>
<dbReference type="InterPro" id="IPR049257">
    <property type="entry name" value="Gon4l/CASP8AP2_myb-like"/>
</dbReference>
<dbReference type="InterPro" id="IPR052435">
    <property type="entry name" value="YY1-Transcr_Regul"/>
</dbReference>
<gene>
    <name evidence="8" type="primary">LOC116541162</name>
</gene>
<dbReference type="RefSeq" id="XP_032121046.1">
    <property type="nucleotide sequence ID" value="XM_032265155.1"/>
</dbReference>
<keyword evidence="2" id="KW-0597">Phosphoprotein</keyword>
<dbReference type="InterPro" id="IPR009057">
    <property type="entry name" value="Homeodomain-like_sf"/>
</dbReference>
<dbReference type="SUPFAM" id="SSF46689">
    <property type="entry name" value="Homeodomain-like"/>
    <property type="match status" value="1"/>
</dbReference>
<dbReference type="AlphaFoldDB" id="A0A6J3GT76"/>
<evidence type="ECO:0000256" key="3">
    <source>
        <dbReference type="ARBA" id="ARBA00023015"/>
    </source>
</evidence>